<dbReference type="PANTHER" id="PTHR44943">
    <property type="entry name" value="CELLULOSE SYNTHASE OPERON PROTEIN C"/>
    <property type="match status" value="1"/>
</dbReference>
<dbReference type="InterPro" id="IPR013360">
    <property type="entry name" value="Pilus_4_PilW"/>
</dbReference>
<dbReference type="InterPro" id="IPR051685">
    <property type="entry name" value="Ycf3/AcsC/BcsC/TPR_MFPF"/>
</dbReference>
<protein>
    <submittedName>
        <fullName evidence="5">Type IV pilus biogenesis/stability protein PilW</fullName>
    </submittedName>
</protein>
<feature type="repeat" description="TPR" evidence="3">
    <location>
        <begin position="69"/>
        <end position="102"/>
    </location>
</feature>
<dbReference type="OrthoDB" id="9814042at2"/>
<proteinExistence type="predicted"/>
<gene>
    <name evidence="5" type="ORF">Ga0061063_2444</name>
</gene>
<organism evidence="5 6">
    <name type="scientific">Gulbenkiania indica</name>
    <dbReference type="NCBI Taxonomy" id="375574"/>
    <lineage>
        <taxon>Bacteria</taxon>
        <taxon>Pseudomonadati</taxon>
        <taxon>Pseudomonadota</taxon>
        <taxon>Betaproteobacteria</taxon>
        <taxon>Neisseriales</taxon>
        <taxon>Chromobacteriaceae</taxon>
        <taxon>Gulbenkiania</taxon>
    </lineage>
</organism>
<dbReference type="SMART" id="SM00028">
    <property type="entry name" value="TPR"/>
    <property type="match status" value="5"/>
</dbReference>
<dbReference type="InterPro" id="IPR019734">
    <property type="entry name" value="TPR_rpt"/>
</dbReference>
<keyword evidence="6" id="KW-1185">Reference proteome</keyword>
<dbReference type="Proteomes" id="UP000243535">
    <property type="component" value="Unassembled WGS sequence"/>
</dbReference>
<evidence type="ECO:0000256" key="4">
    <source>
        <dbReference type="SAM" id="SignalP"/>
    </source>
</evidence>
<dbReference type="PROSITE" id="PS50005">
    <property type="entry name" value="TPR"/>
    <property type="match status" value="2"/>
</dbReference>
<keyword evidence="4" id="KW-0732">Signal</keyword>
<dbReference type="EMBL" id="CYHA01000006">
    <property type="protein sequence ID" value="CUA85612.1"/>
    <property type="molecule type" value="Genomic_DNA"/>
</dbReference>
<evidence type="ECO:0000256" key="1">
    <source>
        <dbReference type="ARBA" id="ARBA00022737"/>
    </source>
</evidence>
<dbReference type="AlphaFoldDB" id="A0A0K6H3R1"/>
<feature type="repeat" description="TPR" evidence="3">
    <location>
        <begin position="139"/>
        <end position="172"/>
    </location>
</feature>
<feature type="chain" id="PRO_5005503596" evidence="4">
    <location>
        <begin position="26"/>
        <end position="252"/>
    </location>
</feature>
<evidence type="ECO:0000313" key="6">
    <source>
        <dbReference type="Proteomes" id="UP000243535"/>
    </source>
</evidence>
<evidence type="ECO:0000256" key="3">
    <source>
        <dbReference type="PROSITE-ProRule" id="PRU00339"/>
    </source>
</evidence>
<sequence length="252" mass="27467">MKGKWQATLAAVLTVASVVVSPVLAAPPSGSRDLAQIRTQLVFEYVRFGNLKSALESAEQAVRADDTFVPGLLAKAYVHALLSQDAEAVRIYQRALQLEPDNPEGNNNYGLYLCEHGRPQEALQYFARALANPLYNAPQTAHLNMGTCYIKLGRAEEANSALLAALQAAPNYPPALRALARLHSTQDNPKLAAFYFERLVQALPEGLGADDLLLGVNIARRTGDAARLADWANQLKTRYPDSRETQQLISGN</sequence>
<accession>A0A0K6H3R1</accession>
<dbReference type="STRING" id="375574.GCA_001418035_02226"/>
<keyword evidence="1" id="KW-0677">Repeat</keyword>
<dbReference type="PANTHER" id="PTHR44943:SF5">
    <property type="entry name" value="BLL7697 PROTEIN"/>
    <property type="match status" value="1"/>
</dbReference>
<dbReference type="Gene3D" id="1.25.40.10">
    <property type="entry name" value="Tetratricopeptide repeat domain"/>
    <property type="match status" value="1"/>
</dbReference>
<name>A0A0K6H3R1_9NEIS</name>
<dbReference type="NCBIfam" id="TIGR02521">
    <property type="entry name" value="type_IV_pilW"/>
    <property type="match status" value="1"/>
</dbReference>
<dbReference type="Pfam" id="PF14559">
    <property type="entry name" value="TPR_19"/>
    <property type="match status" value="1"/>
</dbReference>
<evidence type="ECO:0000313" key="5">
    <source>
        <dbReference type="EMBL" id="CUA85612.1"/>
    </source>
</evidence>
<evidence type="ECO:0000256" key="2">
    <source>
        <dbReference type="ARBA" id="ARBA00022803"/>
    </source>
</evidence>
<keyword evidence="2 3" id="KW-0802">TPR repeat</keyword>
<feature type="signal peptide" evidence="4">
    <location>
        <begin position="1"/>
        <end position="25"/>
    </location>
</feature>
<reference evidence="6" key="1">
    <citation type="submission" date="2015-08" db="EMBL/GenBank/DDBJ databases">
        <authorList>
            <person name="Varghese N."/>
        </authorList>
    </citation>
    <scope>NUCLEOTIDE SEQUENCE [LARGE SCALE GENOMIC DNA]</scope>
    <source>
        <strain evidence="6">DSM 17901</strain>
    </source>
</reference>
<dbReference type="InterPro" id="IPR011990">
    <property type="entry name" value="TPR-like_helical_dom_sf"/>
</dbReference>
<dbReference type="Pfam" id="PF13432">
    <property type="entry name" value="TPR_16"/>
    <property type="match status" value="1"/>
</dbReference>
<dbReference type="RefSeq" id="WP_082446439.1">
    <property type="nucleotide sequence ID" value="NZ_CYHA01000006.1"/>
</dbReference>
<dbReference type="SUPFAM" id="SSF48452">
    <property type="entry name" value="TPR-like"/>
    <property type="match status" value="1"/>
</dbReference>